<proteinExistence type="predicted"/>
<dbReference type="SUPFAM" id="SSF55031">
    <property type="entry name" value="Bacterial exopeptidase dimerisation domain"/>
    <property type="match status" value="1"/>
</dbReference>
<accession>A0ABM5M4H0</accession>
<dbReference type="RefSeq" id="WP_003328022.1">
    <property type="nucleotide sequence ID" value="NC_014639.1"/>
</dbReference>
<dbReference type="InterPro" id="IPR036264">
    <property type="entry name" value="Bact_exopeptidase_dim_dom"/>
</dbReference>
<dbReference type="Pfam" id="PF01546">
    <property type="entry name" value="Peptidase_M20"/>
    <property type="match status" value="1"/>
</dbReference>
<dbReference type="SUPFAM" id="SSF53187">
    <property type="entry name" value="Zn-dependent exopeptidases"/>
    <property type="match status" value="1"/>
</dbReference>
<dbReference type="NCBIfam" id="TIGR01891">
    <property type="entry name" value="amidohydrolases"/>
    <property type="match status" value="1"/>
</dbReference>
<protein>
    <submittedName>
        <fullName evidence="2">Amidohydrolase amhX</fullName>
    </submittedName>
</protein>
<evidence type="ECO:0000259" key="1">
    <source>
        <dbReference type="Pfam" id="PF07687"/>
    </source>
</evidence>
<dbReference type="InterPro" id="IPR017439">
    <property type="entry name" value="Amidohydrolase"/>
</dbReference>
<reference evidence="2 3" key="1">
    <citation type="journal article" date="2011" name="Front. Microbiol.">
        <title>Genomic signatures of strain selection and enhancement in Bacillus atrophaeus var. globigii, a historical biowarfare simulant.</title>
        <authorList>
            <person name="Gibbons H.S."/>
            <person name="Broomall S.M."/>
            <person name="McNew L.A."/>
            <person name="Daligault H."/>
            <person name="Chapman C."/>
            <person name="Bruce D."/>
            <person name="Karavis M."/>
            <person name="Krepps M."/>
            <person name="McGregor P.A."/>
            <person name="Hong C."/>
            <person name="Park K.H."/>
            <person name="Akmal A."/>
            <person name="Feldman A."/>
            <person name="Lin J.S."/>
            <person name="Chang W.E."/>
            <person name="Higgs B.W."/>
            <person name="Demirev P."/>
            <person name="Lindquist J."/>
            <person name="Liem A."/>
            <person name="Fochler E."/>
            <person name="Read T.D."/>
            <person name="Tapia R."/>
            <person name="Johnson S."/>
            <person name="Bishop-Lilly K.A."/>
            <person name="Detter C."/>
            <person name="Han C."/>
            <person name="Sozhamannan S."/>
            <person name="Rosenzweig C.N."/>
            <person name="Skowronski E.W."/>
        </authorList>
    </citation>
    <scope>NUCLEOTIDE SEQUENCE [LARGE SCALE GENOMIC DNA]</scope>
    <source>
        <strain evidence="2 3">1942</strain>
    </source>
</reference>
<dbReference type="EMBL" id="CP002207">
    <property type="protein sequence ID" value="ADP34945.1"/>
    <property type="molecule type" value="Genomic_DNA"/>
</dbReference>
<name>A0ABM5M4H0_BACA1</name>
<dbReference type="InterPro" id="IPR037484">
    <property type="entry name" value="AmhX-like"/>
</dbReference>
<gene>
    <name evidence="2" type="ordered locus">BATR1942_20150</name>
</gene>
<evidence type="ECO:0000313" key="3">
    <source>
        <dbReference type="Proteomes" id="UP000006867"/>
    </source>
</evidence>
<evidence type="ECO:0000313" key="2">
    <source>
        <dbReference type="EMBL" id="ADP34945.1"/>
    </source>
</evidence>
<dbReference type="Pfam" id="PF07687">
    <property type="entry name" value="M20_dimer"/>
    <property type="match status" value="1"/>
</dbReference>
<sequence>MKKLSENMKETIMDIFDHLHTHPEVSWKEYKTTEYLTAKLEASGCRTRTFSDCTGVVGELGEGSPVVAVRADIDALWQEVDGTFRANHSCGHDSHMTMALGTLMLLQKQQLPKGTIRFIFQPAEEKGGGALKMIEKGVLDDVDYLYGVHVRPIQETQNGHCAPSILHGSSQHIEGTIIGEEAHGARPHLGKNSIEIAAFLVHKLGMIHIDPMVPHTVKMTKLQAGGESSNIIPGKASFSLDLRAQTNEAMGALIQETERACEAAAAAFGAKIELQKEHSLPAATQNKEAEAIMAEAITDIIGEEHLDEPLVTTGGEDFHFYAVRVPNIKTTMLGLGCGLQPGLHHPHMTFDRDAIYIGVEILANAVLKTFHKAETLASANTEAS</sequence>
<dbReference type="PIRSF" id="PIRSF005962">
    <property type="entry name" value="Pept_M20D_amidohydro"/>
    <property type="match status" value="1"/>
</dbReference>
<dbReference type="PANTHER" id="PTHR11014:SF122">
    <property type="entry name" value="AMIDOHYDROLASE AMHX"/>
    <property type="match status" value="1"/>
</dbReference>
<dbReference type="Proteomes" id="UP000006867">
    <property type="component" value="Chromosome"/>
</dbReference>
<dbReference type="PANTHER" id="PTHR11014">
    <property type="entry name" value="PEPTIDASE M20 FAMILY MEMBER"/>
    <property type="match status" value="1"/>
</dbReference>
<dbReference type="InterPro" id="IPR011650">
    <property type="entry name" value="Peptidase_M20_dimer"/>
</dbReference>
<dbReference type="Gene3D" id="3.30.70.360">
    <property type="match status" value="1"/>
</dbReference>
<organism evidence="2 3">
    <name type="scientific">Bacillus atrophaeus (strain 1942)</name>
    <dbReference type="NCBI Taxonomy" id="720555"/>
    <lineage>
        <taxon>Bacteria</taxon>
        <taxon>Bacillati</taxon>
        <taxon>Bacillota</taxon>
        <taxon>Bacilli</taxon>
        <taxon>Bacillales</taxon>
        <taxon>Bacillaceae</taxon>
        <taxon>Bacillus</taxon>
    </lineage>
</organism>
<dbReference type="InterPro" id="IPR002933">
    <property type="entry name" value="Peptidase_M20"/>
</dbReference>
<feature type="domain" description="Peptidase M20 dimerisation" evidence="1">
    <location>
        <begin position="176"/>
        <end position="265"/>
    </location>
</feature>
<dbReference type="CDD" id="cd08018">
    <property type="entry name" value="M20_Acy1_amhX-like"/>
    <property type="match status" value="1"/>
</dbReference>
<keyword evidence="3" id="KW-1185">Reference proteome</keyword>
<dbReference type="Gene3D" id="3.40.630.10">
    <property type="entry name" value="Zn peptidases"/>
    <property type="match status" value="1"/>
</dbReference>